<evidence type="ECO:0000259" key="2">
    <source>
        <dbReference type="Pfam" id="PF00534"/>
    </source>
</evidence>
<keyword evidence="5" id="KW-1185">Reference proteome</keyword>
<gene>
    <name evidence="4" type="ORF">GCM10011395_00530</name>
</gene>
<evidence type="ECO:0000259" key="3">
    <source>
        <dbReference type="Pfam" id="PF13579"/>
    </source>
</evidence>
<dbReference type="PANTHER" id="PTHR46401">
    <property type="entry name" value="GLYCOSYLTRANSFERASE WBBK-RELATED"/>
    <property type="match status" value="1"/>
</dbReference>
<dbReference type="InterPro" id="IPR028098">
    <property type="entry name" value="Glyco_trans_4-like_N"/>
</dbReference>
<dbReference type="Proteomes" id="UP000618591">
    <property type="component" value="Unassembled WGS sequence"/>
</dbReference>
<feature type="domain" description="Glycosyltransferase subfamily 4-like N-terminal" evidence="3">
    <location>
        <begin position="16"/>
        <end position="177"/>
    </location>
</feature>
<dbReference type="EMBL" id="BMDW01000001">
    <property type="protein sequence ID" value="GGA34122.1"/>
    <property type="molecule type" value="Genomic_DNA"/>
</dbReference>
<accession>A0ABQ1FYY0</accession>
<dbReference type="PANTHER" id="PTHR46401:SF2">
    <property type="entry name" value="GLYCOSYLTRANSFERASE WBBK-RELATED"/>
    <property type="match status" value="1"/>
</dbReference>
<evidence type="ECO:0008006" key="6">
    <source>
        <dbReference type="Google" id="ProtNLM"/>
    </source>
</evidence>
<evidence type="ECO:0000313" key="4">
    <source>
        <dbReference type="EMBL" id="GGA34122.1"/>
    </source>
</evidence>
<dbReference type="Pfam" id="PF00534">
    <property type="entry name" value="Glycos_transf_1"/>
    <property type="match status" value="1"/>
</dbReference>
<dbReference type="SUPFAM" id="SSF53756">
    <property type="entry name" value="UDP-Glycosyltransferase/glycogen phosphorylase"/>
    <property type="match status" value="1"/>
</dbReference>
<proteinExistence type="predicted"/>
<feature type="domain" description="Glycosyl transferase family 1" evidence="2">
    <location>
        <begin position="197"/>
        <end position="349"/>
    </location>
</feature>
<dbReference type="RefSeq" id="WP_188444773.1">
    <property type="nucleotide sequence ID" value="NZ_BMDW01000001.1"/>
</dbReference>
<protein>
    <recommendedName>
        <fullName evidence="6">Glycosyltransferase family 1 protein</fullName>
    </recommendedName>
</protein>
<name>A0ABQ1FYY0_9SPHN</name>
<keyword evidence="1" id="KW-0808">Transferase</keyword>
<dbReference type="CDD" id="cd03809">
    <property type="entry name" value="GT4_MtfB-like"/>
    <property type="match status" value="1"/>
</dbReference>
<reference evidence="5" key="1">
    <citation type="journal article" date="2019" name="Int. J. Syst. Evol. Microbiol.">
        <title>The Global Catalogue of Microorganisms (GCM) 10K type strain sequencing project: providing services to taxonomists for standard genome sequencing and annotation.</title>
        <authorList>
            <consortium name="The Broad Institute Genomics Platform"/>
            <consortium name="The Broad Institute Genome Sequencing Center for Infectious Disease"/>
            <person name="Wu L."/>
            <person name="Ma J."/>
        </authorList>
    </citation>
    <scope>NUCLEOTIDE SEQUENCE [LARGE SCALE GENOMIC DNA]</scope>
    <source>
        <strain evidence="5">CGMCC 1.10106</strain>
    </source>
</reference>
<comment type="caution">
    <text evidence="4">The sequence shown here is derived from an EMBL/GenBank/DDBJ whole genome shotgun (WGS) entry which is preliminary data.</text>
</comment>
<dbReference type="Gene3D" id="3.40.50.2000">
    <property type="entry name" value="Glycogen Phosphorylase B"/>
    <property type="match status" value="2"/>
</dbReference>
<evidence type="ECO:0000313" key="5">
    <source>
        <dbReference type="Proteomes" id="UP000618591"/>
    </source>
</evidence>
<dbReference type="Pfam" id="PF13579">
    <property type="entry name" value="Glyco_trans_4_4"/>
    <property type="match status" value="1"/>
</dbReference>
<dbReference type="InterPro" id="IPR001296">
    <property type="entry name" value="Glyco_trans_1"/>
</dbReference>
<evidence type="ECO:0000256" key="1">
    <source>
        <dbReference type="ARBA" id="ARBA00022679"/>
    </source>
</evidence>
<sequence>MKLLAYVHLHRLIAPTGVGRVIDEMVRGLGDLARVEILARQADVANVVPQLDDTWRAFPAHSFKTSVSRQQLRWLLTDRPTAESWWPDAEIVYSPSEAYVPVRRARSSVTIHDTAYFERDGHPKTAAVAWQRAKFALLHRKIARHVDMIHTVSTFSASRLAHFFPEMAPRIRVAHNGVSDFFRTAGANDHALVALHNPDRRRFVLVPGGLSYRKNADLILAAWPILSRQHPDLQLLVTSNSEDRYSAAADTQPSIKRLGFVDDTVLRALYRAADIVWFPSRYEGFGIPVIEAMACGTPVVAGNASSLPEIGGDAALYADIDDPNAHVALIDALLADSVLRTSLTTRGTERSARFTWRAATTTLYDHLAELL</sequence>
<organism evidence="4 5">
    <name type="scientific">Sphingomonas psychrolutea</name>
    <dbReference type="NCBI Taxonomy" id="1259676"/>
    <lineage>
        <taxon>Bacteria</taxon>
        <taxon>Pseudomonadati</taxon>
        <taxon>Pseudomonadota</taxon>
        <taxon>Alphaproteobacteria</taxon>
        <taxon>Sphingomonadales</taxon>
        <taxon>Sphingomonadaceae</taxon>
        <taxon>Sphingomonas</taxon>
    </lineage>
</organism>